<gene>
    <name evidence="1" type="ORF">K1Y72_16445</name>
</gene>
<sequence>MAPKRHAKQPSLLAVNHSDPQWSIGVDFIALSNLAGVLYRYGPAAEAVIASVNDSIADIAEDAGWKGKTAQAFRDAWDEDTQFADKLAAFEGGVADVIDGLALHLSYLQKELNDRIDQLNRTVALSNFGGNPAAAQMALREEQAKASRQVDAKVQEAQRKAAGELQELYMGKKGGWSAIKALDDLKHSKLVAADLKKTLSKVEDDLKDSVPGGGEKSLFGKITDSGMVKGAGTYGGIGTAIGGIVGPEGALVGGVIGGVGGAVWGALSS</sequence>
<dbReference type="SUPFAM" id="SSF140453">
    <property type="entry name" value="EsxAB dimer-like"/>
    <property type="match status" value="1"/>
</dbReference>
<protein>
    <recommendedName>
        <fullName evidence="3">WXG100 family type VII secretion target</fullName>
    </recommendedName>
</protein>
<evidence type="ECO:0008006" key="3">
    <source>
        <dbReference type="Google" id="ProtNLM"/>
    </source>
</evidence>
<dbReference type="EMBL" id="JAIBOA010000009">
    <property type="protein sequence ID" value="MBW8483978.1"/>
    <property type="molecule type" value="Genomic_DNA"/>
</dbReference>
<name>A0ABS7FUA0_9ACTN</name>
<keyword evidence="2" id="KW-1185">Reference proteome</keyword>
<dbReference type="Proteomes" id="UP000774570">
    <property type="component" value="Unassembled WGS sequence"/>
</dbReference>
<proteinExistence type="predicted"/>
<evidence type="ECO:0000313" key="1">
    <source>
        <dbReference type="EMBL" id="MBW8483978.1"/>
    </source>
</evidence>
<dbReference type="RefSeq" id="WP_220167205.1">
    <property type="nucleotide sequence ID" value="NZ_JAIBOA010000009.1"/>
</dbReference>
<organism evidence="1 2">
    <name type="scientific">Actinomadura parmotrematis</name>
    <dbReference type="NCBI Taxonomy" id="2864039"/>
    <lineage>
        <taxon>Bacteria</taxon>
        <taxon>Bacillati</taxon>
        <taxon>Actinomycetota</taxon>
        <taxon>Actinomycetes</taxon>
        <taxon>Streptosporangiales</taxon>
        <taxon>Thermomonosporaceae</taxon>
        <taxon>Actinomadura</taxon>
    </lineage>
</organism>
<dbReference type="InterPro" id="IPR036689">
    <property type="entry name" value="ESAT-6-like_sf"/>
</dbReference>
<reference evidence="1 2" key="1">
    <citation type="submission" date="2021-07" db="EMBL/GenBank/DDBJ databases">
        <title>Actinomadura sp. PM05-2 isolated from lichen.</title>
        <authorList>
            <person name="Somphong A."/>
            <person name="Phongsopitanun W."/>
            <person name="Tanasupawat S."/>
            <person name="Peongsungnone V."/>
        </authorList>
    </citation>
    <scope>NUCLEOTIDE SEQUENCE [LARGE SCALE GENOMIC DNA]</scope>
    <source>
        <strain evidence="1 2">PM05-2</strain>
    </source>
</reference>
<accession>A0ABS7FUA0</accession>
<evidence type="ECO:0000313" key="2">
    <source>
        <dbReference type="Proteomes" id="UP000774570"/>
    </source>
</evidence>
<comment type="caution">
    <text evidence="1">The sequence shown here is derived from an EMBL/GenBank/DDBJ whole genome shotgun (WGS) entry which is preliminary data.</text>
</comment>